<dbReference type="Pfam" id="PF04774">
    <property type="entry name" value="HABP4_PAI-RBP1"/>
    <property type="match status" value="1"/>
</dbReference>
<name>A0A9W6Z7H2_9STRA</name>
<reference evidence="4" key="1">
    <citation type="journal article" date="2023" name="Commun. Biol.">
        <title>Genome analysis of Parmales, the sister group of diatoms, reveals the evolutionary specialization of diatoms from phago-mixotrophs to photoautotrophs.</title>
        <authorList>
            <person name="Ban H."/>
            <person name="Sato S."/>
            <person name="Yoshikawa S."/>
            <person name="Yamada K."/>
            <person name="Nakamura Y."/>
            <person name="Ichinomiya M."/>
            <person name="Sato N."/>
            <person name="Blanc-Mathieu R."/>
            <person name="Endo H."/>
            <person name="Kuwata A."/>
            <person name="Ogata H."/>
        </authorList>
    </citation>
    <scope>NUCLEOTIDE SEQUENCE [LARGE SCALE GENOMIC DNA]</scope>
</reference>
<feature type="compositionally biased region" description="Basic and acidic residues" evidence="1">
    <location>
        <begin position="52"/>
        <end position="71"/>
    </location>
</feature>
<accession>A0A9W6Z7H2</accession>
<dbReference type="EMBL" id="BLQM01000006">
    <property type="protein sequence ID" value="GMH48794.1"/>
    <property type="molecule type" value="Genomic_DNA"/>
</dbReference>
<feature type="region of interest" description="Disordered" evidence="1">
    <location>
        <begin position="27"/>
        <end position="143"/>
    </location>
</feature>
<evidence type="ECO:0000313" key="4">
    <source>
        <dbReference type="Proteomes" id="UP001162640"/>
    </source>
</evidence>
<protein>
    <recommendedName>
        <fullName evidence="2">Hyaluronan/mRNA-binding protein domain-containing protein</fullName>
    </recommendedName>
</protein>
<proteinExistence type="predicted"/>
<dbReference type="InterPro" id="IPR006861">
    <property type="entry name" value="HABP4_PAIRBP1-bd"/>
</dbReference>
<dbReference type="AlphaFoldDB" id="A0A9W6Z7H2"/>
<sequence>MDATETQITSLSSSPCAVSNFFAALDSSDDENESPAPVAVSKSKKTGSKPKPVKEIVEPSKKPQRDNDKKHKDAKHNSKGKGGGRDFDRKSGTGRGKEVSKGGAGGKNWGSDRDEIRNEGRREKTEDNEVEEEDRRSRQRPVA</sequence>
<evidence type="ECO:0000313" key="3">
    <source>
        <dbReference type="EMBL" id="GMH48794.1"/>
    </source>
</evidence>
<feature type="compositionally biased region" description="Basic and acidic residues" evidence="1">
    <location>
        <begin position="110"/>
        <end position="127"/>
    </location>
</feature>
<feature type="compositionally biased region" description="Basic and acidic residues" evidence="1">
    <location>
        <begin position="83"/>
        <end position="100"/>
    </location>
</feature>
<dbReference type="Proteomes" id="UP001162640">
    <property type="component" value="Unassembled WGS sequence"/>
</dbReference>
<gene>
    <name evidence="3" type="ORF">TL16_g00375</name>
</gene>
<feature type="domain" description="Hyaluronan/mRNA-binding protein" evidence="2">
    <location>
        <begin position="83"/>
        <end position="134"/>
    </location>
</feature>
<evidence type="ECO:0000256" key="1">
    <source>
        <dbReference type="SAM" id="MobiDB-lite"/>
    </source>
</evidence>
<comment type="caution">
    <text evidence="3">The sequence shown here is derived from an EMBL/GenBank/DDBJ whole genome shotgun (WGS) entry which is preliminary data.</text>
</comment>
<organism evidence="3 4">
    <name type="scientific">Triparma laevis f. inornata</name>
    <dbReference type="NCBI Taxonomy" id="1714386"/>
    <lineage>
        <taxon>Eukaryota</taxon>
        <taxon>Sar</taxon>
        <taxon>Stramenopiles</taxon>
        <taxon>Ochrophyta</taxon>
        <taxon>Bolidophyceae</taxon>
        <taxon>Parmales</taxon>
        <taxon>Triparmaceae</taxon>
        <taxon>Triparma</taxon>
    </lineage>
</organism>
<evidence type="ECO:0000259" key="2">
    <source>
        <dbReference type="Pfam" id="PF04774"/>
    </source>
</evidence>